<comment type="caution">
    <text evidence="1">The sequence shown here is derived from an EMBL/GenBank/DDBJ whole genome shotgun (WGS) entry which is preliminary data.</text>
</comment>
<dbReference type="EMBL" id="WIXP02000002">
    <property type="protein sequence ID" value="KAF6214874.1"/>
    <property type="molecule type" value="Genomic_DNA"/>
</dbReference>
<protein>
    <submittedName>
        <fullName evidence="1">Uncharacterized protein</fullName>
    </submittedName>
</protein>
<dbReference type="AlphaFoldDB" id="A0A8S9Y216"/>
<organism evidence="1 2">
    <name type="scientific">Apolygus lucorum</name>
    <name type="common">Small green plant bug</name>
    <name type="synonym">Lygocoris lucorum</name>
    <dbReference type="NCBI Taxonomy" id="248454"/>
    <lineage>
        <taxon>Eukaryota</taxon>
        <taxon>Metazoa</taxon>
        <taxon>Ecdysozoa</taxon>
        <taxon>Arthropoda</taxon>
        <taxon>Hexapoda</taxon>
        <taxon>Insecta</taxon>
        <taxon>Pterygota</taxon>
        <taxon>Neoptera</taxon>
        <taxon>Paraneoptera</taxon>
        <taxon>Hemiptera</taxon>
        <taxon>Heteroptera</taxon>
        <taxon>Panheteroptera</taxon>
        <taxon>Cimicomorpha</taxon>
        <taxon>Miridae</taxon>
        <taxon>Mirini</taxon>
        <taxon>Apolygus</taxon>
    </lineage>
</organism>
<accession>A0A8S9Y216</accession>
<gene>
    <name evidence="1" type="ORF">GE061_009618</name>
</gene>
<reference evidence="1" key="1">
    <citation type="journal article" date="2021" name="Mol. Ecol. Resour.">
        <title>Apolygus lucorum genome provides insights into omnivorousness and mesophyll feeding.</title>
        <authorList>
            <person name="Liu Y."/>
            <person name="Liu H."/>
            <person name="Wang H."/>
            <person name="Huang T."/>
            <person name="Liu B."/>
            <person name="Yang B."/>
            <person name="Yin L."/>
            <person name="Li B."/>
            <person name="Zhang Y."/>
            <person name="Zhang S."/>
            <person name="Jiang F."/>
            <person name="Zhang X."/>
            <person name="Ren Y."/>
            <person name="Wang B."/>
            <person name="Wang S."/>
            <person name="Lu Y."/>
            <person name="Wu K."/>
            <person name="Fan W."/>
            <person name="Wang G."/>
        </authorList>
    </citation>
    <scope>NUCLEOTIDE SEQUENCE</scope>
    <source>
        <strain evidence="1">12Hb</strain>
    </source>
</reference>
<dbReference type="SUPFAM" id="SSF50978">
    <property type="entry name" value="WD40 repeat-like"/>
    <property type="match status" value="1"/>
</dbReference>
<dbReference type="Proteomes" id="UP000466442">
    <property type="component" value="Unassembled WGS sequence"/>
</dbReference>
<proteinExistence type="predicted"/>
<dbReference type="InterPro" id="IPR036322">
    <property type="entry name" value="WD40_repeat_dom_sf"/>
</dbReference>
<keyword evidence="2" id="KW-1185">Reference proteome</keyword>
<sequence>MACKVPLQTDYEVLFECISYCKFLAHDISGRSLSKPTKRYSLFGARIDHSHNLPQFFKLQNNVLVTVHYNLMQVFTKQGKYTRKLVALFDKDPLLSRPVPKSLYLVAWFRRTWNNEEFRFITATCDHNGKYFVGTLRHAWKDIYPTNYYHIWDLETFTKIKRVELPHLQDSIINVTFSVNKSTVGLNMTTEFLKTVVYCCDIEKNCQSSSLIKRNYEAKIVLFTENLVIMSDWGLSMIFIFDFMDNNHRLCFETPEDLDPFCISVSSQPSGDLLLYCSNQKSCSQITIYDLTTLSCVSSFSLPEVYTNVFQLYVFLEDLMLLGTDAGLMIYDLKSHTLMSRIEEFTVFLPPERNGTMMVAYRFEDDRVCQPVVLHFW</sequence>
<evidence type="ECO:0000313" key="2">
    <source>
        <dbReference type="Proteomes" id="UP000466442"/>
    </source>
</evidence>
<evidence type="ECO:0000313" key="1">
    <source>
        <dbReference type="EMBL" id="KAF6214874.1"/>
    </source>
</evidence>
<name>A0A8S9Y216_APOLU</name>